<dbReference type="Proteomes" id="UP001596266">
    <property type="component" value="Unassembled WGS sequence"/>
</dbReference>
<dbReference type="RefSeq" id="WP_343884229.1">
    <property type="nucleotide sequence ID" value="NZ_BAAAKI010000001.1"/>
</dbReference>
<dbReference type="Gene3D" id="1.10.357.10">
    <property type="entry name" value="Tetracycline Repressor, domain 2"/>
    <property type="match status" value="1"/>
</dbReference>
<feature type="DNA-binding region" description="H-T-H motif" evidence="2">
    <location>
        <begin position="33"/>
        <end position="52"/>
    </location>
</feature>
<keyword evidence="1 2" id="KW-0238">DNA-binding</keyword>
<dbReference type="InterPro" id="IPR009057">
    <property type="entry name" value="Homeodomain-like_sf"/>
</dbReference>
<dbReference type="SUPFAM" id="SSF46689">
    <property type="entry name" value="Homeodomain-like"/>
    <property type="match status" value="1"/>
</dbReference>
<dbReference type="InterPro" id="IPR050109">
    <property type="entry name" value="HTH-type_TetR-like_transc_reg"/>
</dbReference>
<protein>
    <submittedName>
        <fullName evidence="4">TetR/AcrR family transcriptional regulator</fullName>
    </submittedName>
</protein>
<reference evidence="5" key="1">
    <citation type="journal article" date="2019" name="Int. J. Syst. Evol. Microbiol.">
        <title>The Global Catalogue of Microorganisms (GCM) 10K type strain sequencing project: providing services to taxonomists for standard genome sequencing and annotation.</title>
        <authorList>
            <consortium name="The Broad Institute Genomics Platform"/>
            <consortium name="The Broad Institute Genome Sequencing Center for Infectious Disease"/>
            <person name="Wu L."/>
            <person name="Ma J."/>
        </authorList>
    </citation>
    <scope>NUCLEOTIDE SEQUENCE [LARGE SCALE GENOMIC DNA]</scope>
    <source>
        <strain evidence="5">CGMCC 1.15277</strain>
    </source>
</reference>
<evidence type="ECO:0000313" key="5">
    <source>
        <dbReference type="Proteomes" id="UP001596266"/>
    </source>
</evidence>
<keyword evidence="5" id="KW-1185">Reference proteome</keyword>
<organism evidence="4 5">
    <name type="scientific">Luteococcus sanguinis</name>
    <dbReference type="NCBI Taxonomy" id="174038"/>
    <lineage>
        <taxon>Bacteria</taxon>
        <taxon>Bacillati</taxon>
        <taxon>Actinomycetota</taxon>
        <taxon>Actinomycetes</taxon>
        <taxon>Propionibacteriales</taxon>
        <taxon>Propionibacteriaceae</taxon>
        <taxon>Luteococcus</taxon>
    </lineage>
</organism>
<evidence type="ECO:0000313" key="4">
    <source>
        <dbReference type="EMBL" id="MFC6396773.1"/>
    </source>
</evidence>
<sequence length="199" mass="21400">MPKVSDEHRLAQRDRIQHAAIAVARRKGVQAATMAEIIAESGLSAGAIYGYYASKDDLILDLAQTVLGSRIGIAEGLLGLPEVPPPAVAMQVLMRDLPEDWLAGGLMLQFWGVAAADDRMREAALELGHTMIMVMERYLTAWYHHGGADVDQAAAMAGKATPAMLALAQGYIMQRSIGLLTDFTPYGEAIEQLVGNAPR</sequence>
<comment type="caution">
    <text evidence="4">The sequence shown here is derived from an EMBL/GenBank/DDBJ whole genome shotgun (WGS) entry which is preliminary data.</text>
</comment>
<name>A0ABW1WZU9_9ACTN</name>
<gene>
    <name evidence="4" type="ORF">ACFP57_07200</name>
</gene>
<dbReference type="PANTHER" id="PTHR30055">
    <property type="entry name" value="HTH-TYPE TRANSCRIPTIONAL REGULATOR RUTR"/>
    <property type="match status" value="1"/>
</dbReference>
<feature type="domain" description="HTH tetR-type" evidence="3">
    <location>
        <begin position="10"/>
        <end position="70"/>
    </location>
</feature>
<dbReference type="PANTHER" id="PTHR30055:SF226">
    <property type="entry name" value="HTH-TYPE TRANSCRIPTIONAL REGULATOR PKSA"/>
    <property type="match status" value="1"/>
</dbReference>
<dbReference type="EMBL" id="JBHSUA010000015">
    <property type="protein sequence ID" value="MFC6396773.1"/>
    <property type="molecule type" value="Genomic_DNA"/>
</dbReference>
<dbReference type="Pfam" id="PF00440">
    <property type="entry name" value="TetR_N"/>
    <property type="match status" value="1"/>
</dbReference>
<evidence type="ECO:0000256" key="1">
    <source>
        <dbReference type="ARBA" id="ARBA00023125"/>
    </source>
</evidence>
<proteinExistence type="predicted"/>
<dbReference type="PROSITE" id="PS50977">
    <property type="entry name" value="HTH_TETR_2"/>
    <property type="match status" value="1"/>
</dbReference>
<evidence type="ECO:0000256" key="2">
    <source>
        <dbReference type="PROSITE-ProRule" id="PRU00335"/>
    </source>
</evidence>
<accession>A0ABW1WZU9</accession>
<evidence type="ECO:0000259" key="3">
    <source>
        <dbReference type="PROSITE" id="PS50977"/>
    </source>
</evidence>
<dbReference type="InterPro" id="IPR001647">
    <property type="entry name" value="HTH_TetR"/>
</dbReference>